<accession>A0AC58LQ82</accession>
<evidence type="ECO:0000313" key="1">
    <source>
        <dbReference type="Proteomes" id="UP001732720"/>
    </source>
</evidence>
<protein>
    <submittedName>
        <fullName evidence="2">Uncharacterized protein isoform X1</fullName>
    </submittedName>
</protein>
<reference evidence="2" key="1">
    <citation type="submission" date="2025-08" db="UniProtKB">
        <authorList>
            <consortium name="RefSeq"/>
        </authorList>
    </citation>
    <scope>IDENTIFICATION</scope>
</reference>
<dbReference type="RefSeq" id="XP_073919307.1">
    <property type="nucleotide sequence ID" value="XM_074063206.1"/>
</dbReference>
<sequence>MDWGTVITGTCVSPDSSNWPQGMLHRKRRSSFPLQRFVIVRRLLFRSRRRRPGAPTMHLKWVAAPRHWMRDKLTDVFMSSVLKKTGEHVCLFGDSKGHFCSSPHRSTRGKGGCFWTDCSSCSPLQDSMLQNRRRLQSWNEVDVVSLRGHGGWSAGFQSHERAFSCTSIVNSCLRILSQECLSEVLPEVAYHFISFSLFSTTQRQHEVFPGVAYHFLSVSLYLTSSAWITGVRHPIQLHFGTISFLRTTPVLHEAKKKTQGIHSPTSLEHLAVQTRLGHHQAQCVIETLL</sequence>
<keyword evidence="1" id="KW-1185">Reference proteome</keyword>
<dbReference type="Proteomes" id="UP001732720">
    <property type="component" value="Chromosome X"/>
</dbReference>
<proteinExistence type="predicted"/>
<name>A0AC58LQ82_CASCN</name>
<gene>
    <name evidence="2" type="primary">LOC141419721</name>
</gene>
<evidence type="ECO:0000313" key="2">
    <source>
        <dbReference type="RefSeq" id="XP_073919307.1"/>
    </source>
</evidence>
<organism evidence="1 2">
    <name type="scientific">Castor canadensis</name>
    <name type="common">American beaver</name>
    <dbReference type="NCBI Taxonomy" id="51338"/>
    <lineage>
        <taxon>Eukaryota</taxon>
        <taxon>Metazoa</taxon>
        <taxon>Chordata</taxon>
        <taxon>Craniata</taxon>
        <taxon>Vertebrata</taxon>
        <taxon>Euteleostomi</taxon>
        <taxon>Mammalia</taxon>
        <taxon>Eutheria</taxon>
        <taxon>Euarchontoglires</taxon>
        <taxon>Glires</taxon>
        <taxon>Rodentia</taxon>
        <taxon>Castorimorpha</taxon>
        <taxon>Castoridae</taxon>
        <taxon>Castor</taxon>
    </lineage>
</organism>